<proteinExistence type="predicted"/>
<dbReference type="Pfam" id="PF00381">
    <property type="entry name" value="PTS-HPr"/>
    <property type="match status" value="1"/>
</dbReference>
<dbReference type="PANTHER" id="PTHR33705:SF2">
    <property type="entry name" value="PHOSPHOCARRIER PROTEIN NPR"/>
    <property type="match status" value="1"/>
</dbReference>
<dbReference type="PANTHER" id="PTHR33705">
    <property type="entry name" value="PHOSPHOCARRIER PROTEIN HPR"/>
    <property type="match status" value="1"/>
</dbReference>
<evidence type="ECO:0000259" key="4">
    <source>
        <dbReference type="PROSITE" id="PS51350"/>
    </source>
</evidence>
<protein>
    <submittedName>
        <fullName evidence="5">HPr family phosphocarrier protein</fullName>
    </submittedName>
</protein>
<dbReference type="SUPFAM" id="SSF55594">
    <property type="entry name" value="HPr-like"/>
    <property type="match status" value="1"/>
</dbReference>
<organism evidence="5 6">
    <name type="scientific">Ohessyouella blattaphilus</name>
    <dbReference type="NCBI Taxonomy" id="2949333"/>
    <lineage>
        <taxon>Bacteria</taxon>
        <taxon>Bacillati</taxon>
        <taxon>Bacillota</taxon>
        <taxon>Clostridia</taxon>
        <taxon>Lachnospirales</taxon>
        <taxon>Lachnospiraceae</taxon>
        <taxon>Ohessyouella</taxon>
    </lineage>
</organism>
<evidence type="ECO:0000256" key="3">
    <source>
        <dbReference type="ARBA" id="ARBA00022683"/>
    </source>
</evidence>
<accession>A0ABT1EK45</accession>
<dbReference type="CDD" id="cd00367">
    <property type="entry name" value="PTS-HPr_like"/>
    <property type="match status" value="1"/>
</dbReference>
<keyword evidence="6" id="KW-1185">Reference proteome</keyword>
<dbReference type="Proteomes" id="UP001523565">
    <property type="component" value="Unassembled WGS sequence"/>
</dbReference>
<evidence type="ECO:0000313" key="6">
    <source>
        <dbReference type="Proteomes" id="UP001523565"/>
    </source>
</evidence>
<keyword evidence="3" id="KW-0598">Phosphotransferase system</keyword>
<evidence type="ECO:0000313" key="5">
    <source>
        <dbReference type="EMBL" id="MCP1110854.1"/>
    </source>
</evidence>
<dbReference type="PROSITE" id="PS51350">
    <property type="entry name" value="PTS_HPR_DOM"/>
    <property type="match status" value="1"/>
</dbReference>
<dbReference type="InterPro" id="IPR000032">
    <property type="entry name" value="HPr-like"/>
</dbReference>
<dbReference type="NCBIfam" id="TIGR01003">
    <property type="entry name" value="PTS_HPr_family"/>
    <property type="match status" value="1"/>
</dbReference>
<evidence type="ECO:0000256" key="2">
    <source>
        <dbReference type="ARBA" id="ARBA00022490"/>
    </source>
</evidence>
<reference evidence="5 6" key="1">
    <citation type="journal article" date="2022" name="Genome Biol. Evol.">
        <title>Host diet, physiology and behaviors set the stage for Lachnospiraceae cladogenesis.</title>
        <authorList>
            <person name="Vera-Ponce De Leon A."/>
            <person name="Schneider M."/>
            <person name="Jahnes B.C."/>
            <person name="Sadowski V."/>
            <person name="Camuy-Velez L.A."/>
            <person name="Duan J."/>
            <person name="Sabree Z.L."/>
        </authorList>
    </citation>
    <scope>NUCLEOTIDE SEQUENCE [LARGE SCALE GENOMIC DNA]</scope>
    <source>
        <strain evidence="5 6">PAL227</strain>
    </source>
</reference>
<dbReference type="Gene3D" id="3.30.1340.10">
    <property type="entry name" value="HPr-like"/>
    <property type="match status" value="1"/>
</dbReference>
<comment type="subcellular location">
    <subcellularLocation>
        <location evidence="1">Cytoplasm</location>
    </subcellularLocation>
</comment>
<name>A0ABT1EK45_9FIRM</name>
<comment type="caution">
    <text evidence="5">The sequence shown here is derived from an EMBL/GenBank/DDBJ whole genome shotgun (WGS) entry which is preliminary data.</text>
</comment>
<gene>
    <name evidence="5" type="ORF">NK118_11385</name>
</gene>
<dbReference type="InterPro" id="IPR050399">
    <property type="entry name" value="HPr"/>
</dbReference>
<dbReference type="EMBL" id="JAMZFV010000018">
    <property type="protein sequence ID" value="MCP1110854.1"/>
    <property type="molecule type" value="Genomic_DNA"/>
</dbReference>
<dbReference type="PRINTS" id="PR00107">
    <property type="entry name" value="PHOSPHOCPHPR"/>
</dbReference>
<keyword evidence="2" id="KW-0963">Cytoplasm</keyword>
<dbReference type="InterPro" id="IPR035895">
    <property type="entry name" value="HPr-like_sf"/>
</dbReference>
<sequence length="87" mass="9157">MINRKVKVTNPSGLHMRPAGVFVKVITGFESEVTLRANGDDFNAKSMLGVLSASIKCGDEVELIVCGADEEACMKAAVEAIESGLGE</sequence>
<feature type="domain" description="HPr" evidence="4">
    <location>
        <begin position="1"/>
        <end position="87"/>
    </location>
</feature>
<dbReference type="RefSeq" id="WP_262069734.1">
    <property type="nucleotide sequence ID" value="NZ_JAMXOC010000018.1"/>
</dbReference>
<evidence type="ECO:0000256" key="1">
    <source>
        <dbReference type="ARBA" id="ARBA00004496"/>
    </source>
</evidence>